<sequence>MPTKSAAAVATSLRSALPAVAACAVTLGGLTAWTTLGGAGSPAAVGVTDARLIMPADPGGQTAVVFQLRNTGGADDDLVSVTSPRTGPVRLAHTVVRDGAGSMAMVDAATVPAHGTLTMSPFGLDAMVDAPHGLSLGQLVPFVLHFRDSPPQRVAAVVVRPQDAT</sequence>
<keyword evidence="3" id="KW-1185">Reference proteome</keyword>
<proteinExistence type="predicted"/>
<evidence type="ECO:0000313" key="2">
    <source>
        <dbReference type="EMBL" id="MBY8886121.1"/>
    </source>
</evidence>
<dbReference type="Pfam" id="PF04314">
    <property type="entry name" value="PCuAC"/>
    <property type="match status" value="1"/>
</dbReference>
<dbReference type="Gene3D" id="2.60.40.1890">
    <property type="entry name" value="PCu(A)C copper chaperone"/>
    <property type="match status" value="1"/>
</dbReference>
<evidence type="ECO:0000256" key="1">
    <source>
        <dbReference type="SAM" id="SignalP"/>
    </source>
</evidence>
<dbReference type="Proteomes" id="UP001198565">
    <property type="component" value="Unassembled WGS sequence"/>
</dbReference>
<dbReference type="InterPro" id="IPR007410">
    <property type="entry name" value="LpqE-like"/>
</dbReference>
<keyword evidence="1" id="KW-0732">Signal</keyword>
<dbReference type="SUPFAM" id="SSF110087">
    <property type="entry name" value="DR1885-like metal-binding protein"/>
    <property type="match status" value="1"/>
</dbReference>
<protein>
    <submittedName>
        <fullName evidence="2">Copper chaperone PCu(A)C</fullName>
    </submittedName>
</protein>
<comment type="caution">
    <text evidence="2">The sequence shown here is derived from an EMBL/GenBank/DDBJ whole genome shotgun (WGS) entry which is preliminary data.</text>
</comment>
<dbReference type="InterPro" id="IPR036182">
    <property type="entry name" value="PCuAC_sf"/>
</dbReference>
<organism evidence="2 3">
    <name type="scientific">Streptantibioticus parmotrematis</name>
    <dbReference type="NCBI Taxonomy" id="2873249"/>
    <lineage>
        <taxon>Bacteria</taxon>
        <taxon>Bacillati</taxon>
        <taxon>Actinomycetota</taxon>
        <taxon>Actinomycetes</taxon>
        <taxon>Kitasatosporales</taxon>
        <taxon>Streptomycetaceae</taxon>
        <taxon>Streptantibioticus</taxon>
    </lineage>
</organism>
<dbReference type="PANTHER" id="PTHR36302">
    <property type="entry name" value="BLR7088 PROTEIN"/>
    <property type="match status" value="1"/>
</dbReference>
<dbReference type="EMBL" id="JAINVZ010000008">
    <property type="protein sequence ID" value="MBY8886121.1"/>
    <property type="molecule type" value="Genomic_DNA"/>
</dbReference>
<dbReference type="PANTHER" id="PTHR36302:SF1">
    <property type="entry name" value="COPPER CHAPERONE PCU(A)C"/>
    <property type="match status" value="1"/>
</dbReference>
<feature type="chain" id="PRO_5045482797" evidence="1">
    <location>
        <begin position="22"/>
        <end position="165"/>
    </location>
</feature>
<accession>A0ABS7QSF1</accession>
<reference evidence="2 3" key="1">
    <citation type="submission" date="2021-08" db="EMBL/GenBank/DDBJ databases">
        <title>Streptomyces sp. PTM05 isolated from lichen.</title>
        <authorList>
            <person name="Somphong A."/>
            <person name="Phongsopitanun W."/>
            <person name="Tanasupawat S."/>
        </authorList>
    </citation>
    <scope>NUCLEOTIDE SEQUENCE [LARGE SCALE GENOMIC DNA]</scope>
    <source>
        <strain evidence="2 3">Ptm05</strain>
    </source>
</reference>
<feature type="signal peptide" evidence="1">
    <location>
        <begin position="1"/>
        <end position="21"/>
    </location>
</feature>
<evidence type="ECO:0000313" key="3">
    <source>
        <dbReference type="Proteomes" id="UP001198565"/>
    </source>
</evidence>
<dbReference type="RefSeq" id="WP_222978001.1">
    <property type="nucleotide sequence ID" value="NZ_JAINVZ010000008.1"/>
</dbReference>
<name>A0ABS7QSF1_9ACTN</name>
<gene>
    <name evidence="2" type="ORF">K7472_14810</name>
</gene>
<dbReference type="InterPro" id="IPR058248">
    <property type="entry name" value="Lxx211020-like"/>
</dbReference>